<dbReference type="RefSeq" id="WP_099391957.1">
    <property type="nucleotide sequence ID" value="NZ_PDYF01000011.1"/>
</dbReference>
<evidence type="ECO:0008006" key="6">
    <source>
        <dbReference type="Google" id="ProtNLM"/>
    </source>
</evidence>
<dbReference type="Pfam" id="PF08401">
    <property type="entry name" value="ArdcN"/>
    <property type="match status" value="1"/>
</dbReference>
<feature type="domain" description="Large polyvalent protein-associated" evidence="3">
    <location>
        <begin position="290"/>
        <end position="365"/>
    </location>
</feature>
<dbReference type="GO" id="GO:0003697">
    <property type="term" value="F:single-stranded DNA binding"/>
    <property type="evidence" value="ECO:0007669"/>
    <property type="project" value="InterPro"/>
</dbReference>
<sequence>MEVKEITEKLEQGLRDLFNSEKYKTYLTTMSKFHNYSFNNTLLIAMQRPDASLVAGYGAWQKNFERHVKKGAKGIKIISPVKVKVEVDDDKTDKDGAKKTIEVTKFKVSTVFDVSDTEGKELPKIGVDMLSGQVEKFNQLTKAVAEISKVPIEYRDIEGGAKGFYSHKDNKIVVQKDMTQAQTLKTLIHELAHSILHGNLEKGDESEVPKKDRRTKEVEAESVAYAVCQHFGVDTSDYSFGYIAGWSSGKEMEELKSSMQTIRRTANEIIHGIEAEIRIEENAKEFETTNDEVAFKIGNEYLAVQKTDGGFDYTIYDENKRVKDGGVIDRPNASIAIVVADIVVSELMDTSAGVKKIDFDSLQEDAHYAAAYDMENAIADKKPSVLDQLKEKFTGKNNKIQENKKDEASI</sequence>
<dbReference type="Pfam" id="PF06114">
    <property type="entry name" value="Peptidase_M78"/>
    <property type="match status" value="1"/>
</dbReference>
<dbReference type="Pfam" id="PF18830">
    <property type="entry name" value="LPD16"/>
    <property type="match status" value="1"/>
</dbReference>
<proteinExistence type="predicted"/>
<evidence type="ECO:0000313" key="5">
    <source>
        <dbReference type="Proteomes" id="UP000225889"/>
    </source>
</evidence>
<reference evidence="4 5" key="2">
    <citation type="submission" date="2017-10" db="EMBL/GenBank/DDBJ databases">
        <authorList>
            <person name="Banno H."/>
            <person name="Chua N.-H."/>
        </authorList>
    </citation>
    <scope>NUCLEOTIDE SEQUENCE [LARGE SCALE GENOMIC DNA]</scope>
    <source>
        <strain evidence="4 5">JK626</strain>
    </source>
</reference>
<dbReference type="AlphaFoldDB" id="A0A2G3DWD7"/>
<dbReference type="Proteomes" id="UP000225889">
    <property type="component" value="Unassembled WGS sequence"/>
</dbReference>
<dbReference type="InterPro" id="IPR010359">
    <property type="entry name" value="IrrE_HExxH"/>
</dbReference>
<dbReference type="EMBL" id="PDYF01000011">
    <property type="protein sequence ID" value="PHU35213.1"/>
    <property type="molecule type" value="Genomic_DNA"/>
</dbReference>
<reference evidence="4 5" key="1">
    <citation type="submission" date="2017-10" db="EMBL/GenBank/DDBJ databases">
        <title>Resolving the taxonomy of Roseburia spp., Eubacterium rectale and Agathobacter spp. through phylogenomic analysis.</title>
        <authorList>
            <person name="Sheridan P.O."/>
            <person name="Walker A.W."/>
            <person name="Duncan S.H."/>
            <person name="Scott K.P."/>
            <person name="Toole P.W.O."/>
            <person name="Luis P."/>
            <person name="Flint H.J."/>
        </authorList>
    </citation>
    <scope>NUCLEOTIDE SEQUENCE [LARGE SCALE GENOMIC DNA]</scope>
    <source>
        <strain evidence="4 5">JK626</strain>
    </source>
</reference>
<comment type="caution">
    <text evidence="4">The sequence shown here is derived from an EMBL/GenBank/DDBJ whole genome shotgun (WGS) entry which is preliminary data.</text>
</comment>
<feature type="domain" description="N-terminal" evidence="2">
    <location>
        <begin position="4"/>
        <end position="112"/>
    </location>
</feature>
<organism evidence="4 5">
    <name type="scientific">Pseudobutyrivibrio ruminis</name>
    <dbReference type="NCBI Taxonomy" id="46206"/>
    <lineage>
        <taxon>Bacteria</taxon>
        <taxon>Bacillati</taxon>
        <taxon>Bacillota</taxon>
        <taxon>Clostridia</taxon>
        <taxon>Lachnospirales</taxon>
        <taxon>Lachnospiraceae</taxon>
        <taxon>Pseudobutyrivibrio</taxon>
    </lineage>
</organism>
<dbReference type="Gene3D" id="1.10.10.2910">
    <property type="match status" value="1"/>
</dbReference>
<evidence type="ECO:0000259" key="2">
    <source>
        <dbReference type="Pfam" id="PF08401"/>
    </source>
</evidence>
<protein>
    <recommendedName>
        <fullName evidence="6">Antirestriction protein ArdC</fullName>
    </recommendedName>
</protein>
<dbReference type="InterPro" id="IPR013610">
    <property type="entry name" value="ArdC_N"/>
</dbReference>
<evidence type="ECO:0000259" key="3">
    <source>
        <dbReference type="Pfam" id="PF18830"/>
    </source>
</evidence>
<evidence type="ECO:0000259" key="1">
    <source>
        <dbReference type="Pfam" id="PF06114"/>
    </source>
</evidence>
<name>A0A2G3DWD7_9FIRM</name>
<accession>A0A2G3DWD7</accession>
<gene>
    <name evidence="4" type="ORF">CSX01_07760</name>
</gene>
<dbReference type="InterPro" id="IPR040568">
    <property type="entry name" value="LPD16"/>
</dbReference>
<feature type="domain" description="IrrE N-terminal-like" evidence="1">
    <location>
        <begin position="150"/>
        <end position="228"/>
    </location>
</feature>
<evidence type="ECO:0000313" key="4">
    <source>
        <dbReference type="EMBL" id="PHU35213.1"/>
    </source>
</evidence>